<dbReference type="SMART" id="SM01091">
    <property type="entry name" value="CorC_HlyC"/>
    <property type="match status" value="1"/>
</dbReference>
<keyword evidence="3 9" id="KW-0812">Transmembrane</keyword>
<dbReference type="InterPro" id="IPR046342">
    <property type="entry name" value="CBS_dom_sf"/>
</dbReference>
<dbReference type="CDD" id="cd04590">
    <property type="entry name" value="CBS_pair_CorC_HlyC_assoc"/>
    <property type="match status" value="1"/>
</dbReference>
<dbReference type="GO" id="GO:0005886">
    <property type="term" value="C:plasma membrane"/>
    <property type="evidence" value="ECO:0007669"/>
    <property type="project" value="TreeGrafter"/>
</dbReference>
<dbReference type="FunFam" id="3.30.465.10:FF:000023">
    <property type="entry name" value="Magnesium and cobalt transporter"/>
    <property type="match status" value="1"/>
</dbReference>
<evidence type="ECO:0000256" key="4">
    <source>
        <dbReference type="ARBA" id="ARBA00022737"/>
    </source>
</evidence>
<keyword evidence="14" id="KW-1185">Reference proteome</keyword>
<dbReference type="Pfam" id="PF03471">
    <property type="entry name" value="CorC_HlyC"/>
    <property type="match status" value="1"/>
</dbReference>
<evidence type="ECO:0000256" key="1">
    <source>
        <dbReference type="ARBA" id="ARBA00004141"/>
    </source>
</evidence>
<evidence type="ECO:0000259" key="11">
    <source>
        <dbReference type="PROSITE" id="PS51371"/>
    </source>
</evidence>
<keyword evidence="6 8" id="KW-0129">CBS domain</keyword>
<evidence type="ECO:0000256" key="6">
    <source>
        <dbReference type="ARBA" id="ARBA00023122"/>
    </source>
</evidence>
<evidence type="ECO:0000256" key="7">
    <source>
        <dbReference type="ARBA" id="ARBA00023136"/>
    </source>
</evidence>
<dbReference type="EMBL" id="RZIJ01000022">
    <property type="protein sequence ID" value="RUQ66214.1"/>
    <property type="molecule type" value="Genomic_DNA"/>
</dbReference>
<dbReference type="PANTHER" id="PTHR22777:SF17">
    <property type="entry name" value="UPF0053 PROTEIN SLL0260"/>
    <property type="match status" value="1"/>
</dbReference>
<name>A0A433J3A6_9PROT</name>
<dbReference type="PANTHER" id="PTHR22777">
    <property type="entry name" value="HEMOLYSIN-RELATED"/>
    <property type="match status" value="1"/>
</dbReference>
<keyword evidence="7 9" id="KW-0472">Membrane</keyword>
<comment type="caution">
    <text evidence="13">The sequence shown here is derived from an EMBL/GenBank/DDBJ whole genome shotgun (WGS) entry which is preliminary data.</text>
</comment>
<feature type="transmembrane region" description="Helical" evidence="10">
    <location>
        <begin position="102"/>
        <end position="122"/>
    </location>
</feature>
<dbReference type="InterPro" id="IPR000644">
    <property type="entry name" value="CBS_dom"/>
</dbReference>
<evidence type="ECO:0000313" key="13">
    <source>
        <dbReference type="EMBL" id="RUQ66214.1"/>
    </source>
</evidence>
<dbReference type="Pfam" id="PF00571">
    <property type="entry name" value="CBS"/>
    <property type="match status" value="2"/>
</dbReference>
<dbReference type="Pfam" id="PF01595">
    <property type="entry name" value="CNNM"/>
    <property type="match status" value="1"/>
</dbReference>
<dbReference type="InterPro" id="IPR044751">
    <property type="entry name" value="Ion_transp-like_CBS"/>
</dbReference>
<sequence>MIWELLVIFLLVLLNAFFAMSEMALVSARRARLQQMAEGKGGRGARAALELSEDPSRFLSTVQVGISVTGIVAGAYGGATLAERFGGLLNEVPWIAPYGQPAAFALVVAAITYLSLIIGELVPKRVALVDAERIAAFVAGPMRALSRIAAPVVWLLGVSTDTMLRLLRVPTSREQTVTEEEVKTLIKEGTQTGVFDPAERQMIEGVLHLADRSVRSIMTPRPDLIWLDVGDLAEAVGREIRDSGYSRFPVCSGDVDELQGIVSAKALLDQSLNGLPFDLRSALSEPLVVHDGTPVLRLLDLFKQASVHMAVVVDEYGSVEGIVTMTDILEAIAGELPEHGHEGDASAVQREDGSWLVDGMTPIEEVEALVGMKNMKGEGDFHTLAGFLLDRFGHVPTAAEHFHWNGVRFEVVDMDGRRIDKVLIQLNPELSEG</sequence>
<dbReference type="OrthoDB" id="9805314at2"/>
<dbReference type="GO" id="GO:0050660">
    <property type="term" value="F:flavin adenine dinucleotide binding"/>
    <property type="evidence" value="ECO:0007669"/>
    <property type="project" value="InterPro"/>
</dbReference>
<keyword evidence="4" id="KW-0677">Repeat</keyword>
<accession>A0A433J3A6</accession>
<evidence type="ECO:0000256" key="5">
    <source>
        <dbReference type="ARBA" id="ARBA00022989"/>
    </source>
</evidence>
<evidence type="ECO:0000313" key="14">
    <source>
        <dbReference type="Proteomes" id="UP000280346"/>
    </source>
</evidence>
<dbReference type="Proteomes" id="UP000280346">
    <property type="component" value="Unassembled WGS sequence"/>
</dbReference>
<evidence type="ECO:0000256" key="9">
    <source>
        <dbReference type="PROSITE-ProRule" id="PRU01193"/>
    </source>
</evidence>
<dbReference type="SMART" id="SM00116">
    <property type="entry name" value="CBS"/>
    <property type="match status" value="2"/>
</dbReference>
<dbReference type="AlphaFoldDB" id="A0A433J3A6"/>
<comment type="subcellular location">
    <subcellularLocation>
        <location evidence="1">Membrane</location>
        <topology evidence="1">Multi-pass membrane protein</topology>
    </subcellularLocation>
</comment>
<gene>
    <name evidence="13" type="ORF">EJ913_23490</name>
</gene>
<evidence type="ECO:0000256" key="8">
    <source>
        <dbReference type="PROSITE-ProRule" id="PRU00703"/>
    </source>
</evidence>
<proteinExistence type="inferred from homology"/>
<comment type="similarity">
    <text evidence="2">Belongs to the UPF0053 family. Hemolysin C subfamily.</text>
</comment>
<feature type="domain" description="CBS" evidence="11">
    <location>
        <begin position="218"/>
        <end position="277"/>
    </location>
</feature>
<keyword evidence="5 9" id="KW-1133">Transmembrane helix</keyword>
<evidence type="ECO:0000256" key="10">
    <source>
        <dbReference type="SAM" id="Phobius"/>
    </source>
</evidence>
<dbReference type="InterPro" id="IPR036318">
    <property type="entry name" value="FAD-bd_PCMH-like_sf"/>
</dbReference>
<feature type="transmembrane region" description="Helical" evidence="10">
    <location>
        <begin position="58"/>
        <end position="82"/>
    </location>
</feature>
<evidence type="ECO:0000256" key="3">
    <source>
        <dbReference type="ARBA" id="ARBA00022692"/>
    </source>
</evidence>
<dbReference type="InterPro" id="IPR016169">
    <property type="entry name" value="FAD-bd_PCMH_sub2"/>
</dbReference>
<protein>
    <submittedName>
        <fullName evidence="13">HlyC/CorC family transporter</fullName>
    </submittedName>
</protein>
<evidence type="ECO:0000259" key="12">
    <source>
        <dbReference type="PROSITE" id="PS51846"/>
    </source>
</evidence>
<dbReference type="RefSeq" id="WP_127002470.1">
    <property type="nucleotide sequence ID" value="NZ_CP173193.1"/>
</dbReference>
<dbReference type="SUPFAM" id="SSF56176">
    <property type="entry name" value="FAD-binding/transporter-associated domain-like"/>
    <property type="match status" value="1"/>
</dbReference>
<dbReference type="PROSITE" id="PS51846">
    <property type="entry name" value="CNNM"/>
    <property type="match status" value="1"/>
</dbReference>
<dbReference type="SUPFAM" id="SSF54631">
    <property type="entry name" value="CBS-domain pair"/>
    <property type="match status" value="1"/>
</dbReference>
<feature type="transmembrane region" description="Helical" evidence="10">
    <location>
        <begin position="6"/>
        <end position="26"/>
    </location>
</feature>
<dbReference type="PROSITE" id="PS51371">
    <property type="entry name" value="CBS"/>
    <property type="match status" value="2"/>
</dbReference>
<organism evidence="13 14">
    <name type="scientific">Azospirillum doebereinerae</name>
    <dbReference type="NCBI Taxonomy" id="92933"/>
    <lineage>
        <taxon>Bacteria</taxon>
        <taxon>Pseudomonadati</taxon>
        <taxon>Pseudomonadota</taxon>
        <taxon>Alphaproteobacteria</taxon>
        <taxon>Rhodospirillales</taxon>
        <taxon>Azospirillaceae</taxon>
        <taxon>Azospirillum</taxon>
    </lineage>
</organism>
<dbReference type="InterPro" id="IPR005170">
    <property type="entry name" value="Transptr-assoc_dom"/>
</dbReference>
<reference evidence="13 14" key="1">
    <citation type="submission" date="2018-12" db="EMBL/GenBank/DDBJ databases">
        <authorList>
            <person name="Yang Y."/>
        </authorList>
    </citation>
    <scope>NUCLEOTIDE SEQUENCE [LARGE SCALE GENOMIC DNA]</scope>
    <source>
        <strain evidence="13 14">GSF71</strain>
    </source>
</reference>
<dbReference type="Gene3D" id="3.30.465.10">
    <property type="match status" value="1"/>
</dbReference>
<evidence type="ECO:0000256" key="2">
    <source>
        <dbReference type="ARBA" id="ARBA00006446"/>
    </source>
</evidence>
<feature type="domain" description="CBS" evidence="11">
    <location>
        <begin position="282"/>
        <end position="338"/>
    </location>
</feature>
<dbReference type="Gene3D" id="3.10.580.10">
    <property type="entry name" value="CBS-domain"/>
    <property type="match status" value="1"/>
</dbReference>
<feature type="domain" description="CNNM transmembrane" evidence="12">
    <location>
        <begin position="1"/>
        <end position="199"/>
    </location>
</feature>
<feature type="transmembrane region" description="Helical" evidence="10">
    <location>
        <begin position="134"/>
        <end position="157"/>
    </location>
</feature>
<dbReference type="InterPro" id="IPR002550">
    <property type="entry name" value="CNNM"/>
</dbReference>